<dbReference type="PANTHER" id="PTHR23077">
    <property type="entry name" value="AAA-FAMILY ATPASE"/>
    <property type="match status" value="1"/>
</dbReference>
<dbReference type="GO" id="GO:0005524">
    <property type="term" value="F:ATP binding"/>
    <property type="evidence" value="ECO:0007669"/>
    <property type="project" value="UniProtKB-KW"/>
</dbReference>
<dbReference type="Proteomes" id="UP001472866">
    <property type="component" value="Chromosome 12"/>
</dbReference>
<gene>
    <name evidence="5" type="ORF">HKI87_12g71050</name>
</gene>
<protein>
    <submittedName>
        <fullName evidence="5">AAA ATPase</fullName>
    </submittedName>
</protein>
<proteinExistence type="predicted"/>
<dbReference type="InterPro" id="IPR050168">
    <property type="entry name" value="AAA_ATPase_domain"/>
</dbReference>
<reference evidence="5 6" key="1">
    <citation type="submission" date="2024-03" db="EMBL/GenBank/DDBJ databases">
        <title>Complete genome sequence of the green alga Chloropicon roscoffensis RCC1871.</title>
        <authorList>
            <person name="Lemieux C."/>
            <person name="Pombert J.-F."/>
            <person name="Otis C."/>
            <person name="Turmel M."/>
        </authorList>
    </citation>
    <scope>NUCLEOTIDE SEQUENCE [LARGE SCALE GENOMIC DNA]</scope>
    <source>
        <strain evidence="5 6">RCC1871</strain>
    </source>
</reference>
<accession>A0AAX4PGT6</accession>
<dbReference type="SUPFAM" id="SSF52540">
    <property type="entry name" value="P-loop containing nucleoside triphosphate hydrolases"/>
    <property type="match status" value="1"/>
</dbReference>
<keyword evidence="2" id="KW-0067">ATP-binding</keyword>
<dbReference type="InterPro" id="IPR027417">
    <property type="entry name" value="P-loop_NTPase"/>
</dbReference>
<dbReference type="GO" id="GO:0016887">
    <property type="term" value="F:ATP hydrolysis activity"/>
    <property type="evidence" value="ECO:0007669"/>
    <property type="project" value="InterPro"/>
</dbReference>
<sequence>MGRLSRTQEKAAASLAVAMGRVPVVKFTAAAGGGLRPGAGVTTILKHLAAGGAACYMSIAHALYSAKTSDLYLRNPMRNPNMSVSDKVHHSKAATRHQSLHHILDRAKSAWSSTRVLLVDDLDLVALPKELHSGERSGVSPEPLILLKALADHASENGLCLVYTSSVEDPERRCGSPFVVELDAFTEEDFAFFLREFCAEKDDVDPVQVYQRFPQLSPAELRVLCVPEAEGAKLGTEEVCKNVHRLTDVLDLEKVEGVDVPSLPGMSKVAKLLETQLLLPFENIGRKGSAFGAPKAGVLLFGPPGTGKTSIGRWLAHRLQGKLFMVNEMSIRRQLQETFAKAEASAPSVVFIDDIDSILHRSKVAWGGGSDLFRFLLAKMDGLLSRKDRKEGGKGQVVVVMSCESPRSLPEALIRSGRIELWVKTEYPKAKQRARILRKFMDESELGAVSDAKVDEVANKTEDMSAADLRRLVGDAQNVWAAGNGEETVEGALDEAVRQLRKMRDEVDQFMKTMYT</sequence>
<dbReference type="EMBL" id="CP151512">
    <property type="protein sequence ID" value="WZN65545.1"/>
    <property type="molecule type" value="Genomic_DNA"/>
</dbReference>
<dbReference type="PANTHER" id="PTHR23077:SF171">
    <property type="entry name" value="NUCLEAR VALOSIN-CONTAINING PROTEIN-LIKE"/>
    <property type="match status" value="1"/>
</dbReference>
<keyword evidence="3" id="KW-0175">Coiled coil</keyword>
<evidence type="ECO:0000256" key="2">
    <source>
        <dbReference type="ARBA" id="ARBA00022840"/>
    </source>
</evidence>
<dbReference type="InterPro" id="IPR003593">
    <property type="entry name" value="AAA+_ATPase"/>
</dbReference>
<dbReference type="InterPro" id="IPR003959">
    <property type="entry name" value="ATPase_AAA_core"/>
</dbReference>
<keyword evidence="6" id="KW-1185">Reference proteome</keyword>
<name>A0AAX4PGT6_9CHLO</name>
<evidence type="ECO:0000256" key="1">
    <source>
        <dbReference type="ARBA" id="ARBA00022741"/>
    </source>
</evidence>
<evidence type="ECO:0000313" key="5">
    <source>
        <dbReference type="EMBL" id="WZN65545.1"/>
    </source>
</evidence>
<keyword evidence="1" id="KW-0547">Nucleotide-binding</keyword>
<dbReference type="AlphaFoldDB" id="A0AAX4PGT6"/>
<evidence type="ECO:0000256" key="3">
    <source>
        <dbReference type="SAM" id="Coils"/>
    </source>
</evidence>
<dbReference type="Gene3D" id="3.40.50.300">
    <property type="entry name" value="P-loop containing nucleotide triphosphate hydrolases"/>
    <property type="match status" value="1"/>
</dbReference>
<organism evidence="5 6">
    <name type="scientific">Chloropicon roscoffensis</name>
    <dbReference type="NCBI Taxonomy" id="1461544"/>
    <lineage>
        <taxon>Eukaryota</taxon>
        <taxon>Viridiplantae</taxon>
        <taxon>Chlorophyta</taxon>
        <taxon>Chloropicophyceae</taxon>
        <taxon>Chloropicales</taxon>
        <taxon>Chloropicaceae</taxon>
        <taxon>Chloropicon</taxon>
    </lineage>
</organism>
<evidence type="ECO:0000259" key="4">
    <source>
        <dbReference type="SMART" id="SM00382"/>
    </source>
</evidence>
<feature type="coiled-coil region" evidence="3">
    <location>
        <begin position="486"/>
        <end position="513"/>
    </location>
</feature>
<dbReference type="Gene3D" id="1.10.8.60">
    <property type="match status" value="1"/>
</dbReference>
<dbReference type="SMART" id="SM00382">
    <property type="entry name" value="AAA"/>
    <property type="match status" value="1"/>
</dbReference>
<evidence type="ECO:0000313" key="6">
    <source>
        <dbReference type="Proteomes" id="UP001472866"/>
    </source>
</evidence>
<feature type="domain" description="AAA+ ATPase" evidence="4">
    <location>
        <begin position="294"/>
        <end position="426"/>
    </location>
</feature>
<dbReference type="Pfam" id="PF00004">
    <property type="entry name" value="AAA"/>
    <property type="match status" value="1"/>
</dbReference>